<reference evidence="3" key="1">
    <citation type="submission" date="2011-08" db="EMBL/GenBank/DDBJ databases">
        <authorList>
            <person name="Rombauts S."/>
        </authorList>
    </citation>
    <scope>NUCLEOTIDE SEQUENCE</scope>
    <source>
        <strain evidence="3">London</strain>
    </source>
</reference>
<protein>
    <recommendedName>
        <fullName evidence="1">Protein Lines C-terminal domain-containing protein</fullName>
    </recommendedName>
</protein>
<dbReference type="HOGENOM" id="CLU_750815_0_0_1"/>
<proteinExistence type="predicted"/>
<name>T1JS49_TETUR</name>
<dbReference type="AlphaFoldDB" id="T1JS49"/>
<dbReference type="OrthoDB" id="10432950at2759"/>
<evidence type="ECO:0000313" key="3">
    <source>
        <dbReference type="Proteomes" id="UP000015104"/>
    </source>
</evidence>
<accession>T1JS49</accession>
<dbReference type="EMBL" id="CAEY01000458">
    <property type="status" value="NOT_ANNOTATED_CDS"/>
    <property type="molecule type" value="Genomic_DNA"/>
</dbReference>
<dbReference type="Pfam" id="PF14695">
    <property type="entry name" value="LINES_C"/>
    <property type="match status" value="1"/>
</dbReference>
<reference evidence="2" key="2">
    <citation type="submission" date="2015-06" db="UniProtKB">
        <authorList>
            <consortium name="EnsemblMetazoa"/>
        </authorList>
    </citation>
    <scope>IDENTIFICATION</scope>
</reference>
<organism evidence="2 3">
    <name type="scientific">Tetranychus urticae</name>
    <name type="common">Two-spotted spider mite</name>
    <dbReference type="NCBI Taxonomy" id="32264"/>
    <lineage>
        <taxon>Eukaryota</taxon>
        <taxon>Metazoa</taxon>
        <taxon>Ecdysozoa</taxon>
        <taxon>Arthropoda</taxon>
        <taxon>Chelicerata</taxon>
        <taxon>Arachnida</taxon>
        <taxon>Acari</taxon>
        <taxon>Acariformes</taxon>
        <taxon>Trombidiformes</taxon>
        <taxon>Prostigmata</taxon>
        <taxon>Eleutherengona</taxon>
        <taxon>Raphignathae</taxon>
        <taxon>Tetranychoidea</taxon>
        <taxon>Tetranychidae</taxon>
        <taxon>Tetranychus</taxon>
    </lineage>
</organism>
<evidence type="ECO:0000259" key="1">
    <source>
        <dbReference type="Pfam" id="PF14695"/>
    </source>
</evidence>
<sequence length="369" mass="42527">MANLNLEPLLKFSEILLDPKTERIPLSEWLDSYNSAKDGHLKYILHKCIPYTDSLNCQAILDHVEADCPYEKCDLLSQLINLGSADQELIMEWLLLQVETQTPRCKGHCVCSLIKLATEMIKRKMQWPISSSINLLKLVNNQRCGLDCYLDFILVLIESKLNDHGYLEELLSVLESNLNPKDYLPLDGTVDDQPEIIFKEISNSMLLRKLLLPRLIILSQLGPTKLEVQSLNQQIKSMEDLISNAIHWSHHPFIDLYLEEDSMMLECLNSLIKVLAQTNEPAAHIIMQAFLDSINHDVSIYIEWLSDPESADKSLRVLLTYLKLPNINSQCSAMVKLFFNHLFKRIDGLWKKQLFPYNPSALLKYQEKF</sequence>
<gene>
    <name evidence="2" type="primary">107369481</name>
</gene>
<dbReference type="Proteomes" id="UP000015104">
    <property type="component" value="Unassembled WGS sequence"/>
</dbReference>
<dbReference type="EnsemblMetazoa" id="tetur01g09250.1">
    <property type="protein sequence ID" value="tetur01g09250.1"/>
    <property type="gene ID" value="tetur01g09250"/>
</dbReference>
<evidence type="ECO:0000313" key="2">
    <source>
        <dbReference type="EnsemblMetazoa" id="tetur01g09250.1"/>
    </source>
</evidence>
<keyword evidence="3" id="KW-1185">Reference proteome</keyword>
<dbReference type="OMA" id="QELIMEW"/>
<dbReference type="KEGG" id="tut:107369481"/>
<dbReference type="InterPro" id="IPR029415">
    <property type="entry name" value="Lines_C"/>
</dbReference>
<feature type="domain" description="Protein Lines C-terminal" evidence="1">
    <location>
        <begin position="340"/>
        <end position="364"/>
    </location>
</feature>